<dbReference type="InterPro" id="IPR050180">
    <property type="entry name" value="RNR_Ribonuclease"/>
</dbReference>
<dbReference type="EMBL" id="UGRO01000002">
    <property type="protein sequence ID" value="SUA18174.1"/>
    <property type="molecule type" value="Genomic_DNA"/>
</dbReference>
<gene>
    <name evidence="2" type="primary">rnb</name>
    <name evidence="2" type="ORF">NCTC10616_01897</name>
</gene>
<dbReference type="InterPro" id="IPR001900">
    <property type="entry name" value="RNase_II/R"/>
</dbReference>
<sequence>MNIFYEESGQFKVAAVVQKNDATYQVDTQHGKRTKVKANNVFAEFDGDMAAFLENAQAQAADIDTDLLWEVCGEEEFTAEAIAEEYYGHTPTKTELAATLIALYAAPMYFYKKAKGVFKAAPEETLKQALAAIERKKQQDAQIDAWAEALKRGEMPSEIVADLKTILHAPDKQSLTYKAFTKAADALKTSAYELAKKTGGITSIPQYLQDGFEIKYFPKGTGFPDLPLPEMPDLPKADVTAFSIDDESTTEVDDALSLTDLGNGTKRVGIHIAAPSLAVKPGDKMEQIIMQRLSTVYFPNGKITMLPENWIAAFSLDAGAYRPAVSIYFDVDSEFNVGTPACKIEAVNIAANLRIQAIEPHFNAEAGLDEAGEMMFAHHQDLIWFYQFATALQKARGKYEPDRAPQYDYSIELDEEGKVSVVRRERGSPIDTLVSEMMILANSTWAQMLHDNDLPGLFRVQPAGKVRMSTQSEPHIGMGVQHYGWFTSPLRRAADYINQKQLLSLIDDSAEPLYQNSDAELFAALRDFDAAYTAYADFQRQMEAYWSLVYLQQQGTNELTATILKEDLVRIEGLPLVTRATGIPFDALPKSQALFKITELDAEKQFVALNYIKAAAPAGKTAGNAV</sequence>
<accession>A0A378VN01</accession>
<dbReference type="PANTHER" id="PTHR23355:SF9">
    <property type="entry name" value="DIS3-LIKE EXONUCLEASE 2"/>
    <property type="match status" value="1"/>
</dbReference>
<reference evidence="2 3" key="1">
    <citation type="submission" date="2018-06" db="EMBL/GenBank/DDBJ databases">
        <authorList>
            <consortium name="Pathogen Informatics"/>
            <person name="Doyle S."/>
        </authorList>
    </citation>
    <scope>NUCLEOTIDE SEQUENCE [LARGE SCALE GENOMIC DNA]</scope>
    <source>
        <strain evidence="2 3">NCTC10616</strain>
    </source>
</reference>
<name>A0A378VN01_NEILA</name>
<dbReference type="GO" id="GO:0006402">
    <property type="term" value="P:mRNA catabolic process"/>
    <property type="evidence" value="ECO:0007669"/>
    <property type="project" value="TreeGrafter"/>
</dbReference>
<keyword evidence="3" id="KW-1185">Reference proteome</keyword>
<dbReference type="GO" id="GO:0008859">
    <property type="term" value="F:exoribonuclease II activity"/>
    <property type="evidence" value="ECO:0007669"/>
    <property type="project" value="UniProtKB-EC"/>
</dbReference>
<dbReference type="EC" id="3.1.13.1" evidence="2"/>
<dbReference type="AlphaFoldDB" id="A0A378VN01"/>
<evidence type="ECO:0000313" key="3">
    <source>
        <dbReference type="Proteomes" id="UP000254193"/>
    </source>
</evidence>
<organism evidence="2 3">
    <name type="scientific">Neisseria lactamica</name>
    <dbReference type="NCBI Taxonomy" id="486"/>
    <lineage>
        <taxon>Bacteria</taxon>
        <taxon>Pseudomonadati</taxon>
        <taxon>Pseudomonadota</taxon>
        <taxon>Betaproteobacteria</taxon>
        <taxon>Neisseriales</taxon>
        <taxon>Neisseriaceae</taxon>
        <taxon>Neisseria</taxon>
    </lineage>
</organism>
<dbReference type="Pfam" id="PF00773">
    <property type="entry name" value="RNB"/>
    <property type="match status" value="2"/>
</dbReference>
<dbReference type="InterPro" id="IPR012340">
    <property type="entry name" value="NA-bd_OB-fold"/>
</dbReference>
<dbReference type="SUPFAM" id="SSF50249">
    <property type="entry name" value="Nucleic acid-binding proteins"/>
    <property type="match status" value="1"/>
</dbReference>
<dbReference type="Proteomes" id="UP000254193">
    <property type="component" value="Unassembled WGS sequence"/>
</dbReference>
<proteinExistence type="predicted"/>
<dbReference type="GO" id="GO:0005829">
    <property type="term" value="C:cytosol"/>
    <property type="evidence" value="ECO:0007669"/>
    <property type="project" value="TreeGrafter"/>
</dbReference>
<evidence type="ECO:0000313" key="2">
    <source>
        <dbReference type="EMBL" id="SUA18174.1"/>
    </source>
</evidence>
<feature type="domain" description="RNB" evidence="1">
    <location>
        <begin position="233"/>
        <end position="508"/>
    </location>
</feature>
<protein>
    <submittedName>
        <fullName evidence="2">Ribonuclease II-related protein</fullName>
        <ecNumber evidence="2">3.1.13.1</ecNumber>
    </submittedName>
</protein>
<dbReference type="PANTHER" id="PTHR23355">
    <property type="entry name" value="RIBONUCLEASE"/>
    <property type="match status" value="1"/>
</dbReference>
<dbReference type="GO" id="GO:0003723">
    <property type="term" value="F:RNA binding"/>
    <property type="evidence" value="ECO:0007669"/>
    <property type="project" value="InterPro"/>
</dbReference>
<evidence type="ECO:0000259" key="1">
    <source>
        <dbReference type="SMART" id="SM00955"/>
    </source>
</evidence>
<dbReference type="SMART" id="SM00955">
    <property type="entry name" value="RNB"/>
    <property type="match status" value="1"/>
</dbReference>
<keyword evidence="2" id="KW-0378">Hydrolase</keyword>
<dbReference type="RefSeq" id="WP_115120012.1">
    <property type="nucleotide sequence ID" value="NZ_UGRO01000002.1"/>
</dbReference>